<dbReference type="SMART" id="SM00744">
    <property type="entry name" value="RINGv"/>
    <property type="match status" value="1"/>
</dbReference>
<organism evidence="12 13">
    <name type="scientific">Enterobius vermicularis</name>
    <name type="common">Human pinworm</name>
    <dbReference type="NCBI Taxonomy" id="51028"/>
    <lineage>
        <taxon>Eukaryota</taxon>
        <taxon>Metazoa</taxon>
        <taxon>Ecdysozoa</taxon>
        <taxon>Nematoda</taxon>
        <taxon>Chromadorea</taxon>
        <taxon>Rhabditida</taxon>
        <taxon>Spirurina</taxon>
        <taxon>Oxyuridomorpha</taxon>
        <taxon>Oxyuroidea</taxon>
        <taxon>Oxyuridae</taxon>
        <taxon>Enterobius</taxon>
    </lineage>
</organism>
<proteinExistence type="predicted"/>
<evidence type="ECO:0000256" key="8">
    <source>
        <dbReference type="ARBA" id="ARBA00022989"/>
    </source>
</evidence>
<feature type="transmembrane region" description="Helical" evidence="10">
    <location>
        <begin position="112"/>
        <end position="131"/>
    </location>
</feature>
<sequence length="160" mass="18998">MLPAIPQNQQKIICRFCYSEEPNGYWLSPCKCSGSIKWVHDSCFDRWLDSAPLLQRDQCATCKYVYKKIWKLKPYKDWCLPDLKSSQIEVFYMVFDALCTYRMLRTCKNFFMGRRSLLAVLAGVSFWRLFIMTDRRIMYWTNLFRCLASSVFQITVVDAS</sequence>
<dbReference type="InterPro" id="IPR013083">
    <property type="entry name" value="Znf_RING/FYVE/PHD"/>
</dbReference>
<keyword evidence="6" id="KW-0833">Ubl conjugation pathway</keyword>
<dbReference type="STRING" id="51028.A0A3P6I0W7"/>
<evidence type="ECO:0000313" key="12">
    <source>
        <dbReference type="EMBL" id="VDD85111.1"/>
    </source>
</evidence>
<evidence type="ECO:0000256" key="9">
    <source>
        <dbReference type="ARBA" id="ARBA00023136"/>
    </source>
</evidence>
<keyword evidence="5" id="KW-0863">Zinc-finger</keyword>
<dbReference type="PANTHER" id="PTHR46065:SF3">
    <property type="entry name" value="FI20425P1"/>
    <property type="match status" value="1"/>
</dbReference>
<keyword evidence="9 10" id="KW-0472">Membrane</keyword>
<evidence type="ECO:0000256" key="10">
    <source>
        <dbReference type="SAM" id="Phobius"/>
    </source>
</evidence>
<keyword evidence="4" id="KW-0479">Metal-binding</keyword>
<dbReference type="GO" id="GO:0008270">
    <property type="term" value="F:zinc ion binding"/>
    <property type="evidence" value="ECO:0007669"/>
    <property type="project" value="UniProtKB-KW"/>
</dbReference>
<evidence type="ECO:0000256" key="1">
    <source>
        <dbReference type="ARBA" id="ARBA00004141"/>
    </source>
</evidence>
<evidence type="ECO:0000256" key="5">
    <source>
        <dbReference type="ARBA" id="ARBA00022771"/>
    </source>
</evidence>
<dbReference type="Proteomes" id="UP000274131">
    <property type="component" value="Unassembled WGS sequence"/>
</dbReference>
<evidence type="ECO:0000256" key="4">
    <source>
        <dbReference type="ARBA" id="ARBA00022723"/>
    </source>
</evidence>
<keyword evidence="13" id="KW-1185">Reference proteome</keyword>
<dbReference type="Gene3D" id="3.30.40.10">
    <property type="entry name" value="Zinc/RING finger domain, C3HC4 (zinc finger)"/>
    <property type="match status" value="1"/>
</dbReference>
<dbReference type="OrthoDB" id="264354at2759"/>
<dbReference type="CDD" id="cd16495">
    <property type="entry name" value="RING_CH-C4HC3_MARCH"/>
    <property type="match status" value="1"/>
</dbReference>
<comment type="subcellular location">
    <subcellularLocation>
        <location evidence="1">Membrane</location>
        <topology evidence="1">Multi-pass membrane protein</topology>
    </subcellularLocation>
</comment>
<dbReference type="Pfam" id="PF12906">
    <property type="entry name" value="RINGv"/>
    <property type="match status" value="1"/>
</dbReference>
<keyword evidence="7" id="KW-0862">Zinc</keyword>
<name>A0A3P6I0W7_ENTVE</name>
<evidence type="ECO:0000256" key="6">
    <source>
        <dbReference type="ARBA" id="ARBA00022786"/>
    </source>
</evidence>
<dbReference type="PROSITE" id="PS51292">
    <property type="entry name" value="ZF_RING_CH"/>
    <property type="match status" value="1"/>
</dbReference>
<dbReference type="PANTHER" id="PTHR46065">
    <property type="entry name" value="E3 UBIQUITIN-PROTEIN LIGASE MARCH 2/3 FAMILY MEMBER"/>
    <property type="match status" value="1"/>
</dbReference>
<dbReference type="AlphaFoldDB" id="A0A3P6I0W7"/>
<protein>
    <recommendedName>
        <fullName evidence="11">RING-CH-type domain-containing protein</fullName>
    </recommendedName>
</protein>
<accession>A0A3P6I0W7</accession>
<evidence type="ECO:0000259" key="11">
    <source>
        <dbReference type="PROSITE" id="PS51292"/>
    </source>
</evidence>
<evidence type="ECO:0000256" key="3">
    <source>
        <dbReference type="ARBA" id="ARBA00022692"/>
    </source>
</evidence>
<keyword evidence="3 10" id="KW-0812">Transmembrane</keyword>
<reference evidence="12 13" key="1">
    <citation type="submission" date="2018-10" db="EMBL/GenBank/DDBJ databases">
        <authorList>
            <consortium name="Pathogen Informatics"/>
        </authorList>
    </citation>
    <scope>NUCLEOTIDE SEQUENCE [LARGE SCALE GENOMIC DNA]</scope>
</reference>
<dbReference type="GO" id="GO:0016740">
    <property type="term" value="F:transferase activity"/>
    <property type="evidence" value="ECO:0007669"/>
    <property type="project" value="UniProtKB-KW"/>
</dbReference>
<keyword evidence="8 10" id="KW-1133">Transmembrane helix</keyword>
<evidence type="ECO:0000256" key="2">
    <source>
        <dbReference type="ARBA" id="ARBA00022679"/>
    </source>
</evidence>
<dbReference type="InterPro" id="IPR011016">
    <property type="entry name" value="Znf_RING-CH"/>
</dbReference>
<evidence type="ECO:0000313" key="13">
    <source>
        <dbReference type="Proteomes" id="UP000274131"/>
    </source>
</evidence>
<dbReference type="EMBL" id="UXUI01000203">
    <property type="protein sequence ID" value="VDD85111.1"/>
    <property type="molecule type" value="Genomic_DNA"/>
</dbReference>
<dbReference type="SUPFAM" id="SSF57850">
    <property type="entry name" value="RING/U-box"/>
    <property type="match status" value="1"/>
</dbReference>
<evidence type="ECO:0000256" key="7">
    <source>
        <dbReference type="ARBA" id="ARBA00022833"/>
    </source>
</evidence>
<gene>
    <name evidence="12" type="ORF">EVEC_LOCUS254</name>
</gene>
<feature type="domain" description="RING-CH-type" evidence="11">
    <location>
        <begin position="6"/>
        <end position="69"/>
    </location>
</feature>
<keyword evidence="2" id="KW-0808">Transferase</keyword>
<dbReference type="GO" id="GO:0016020">
    <property type="term" value="C:membrane"/>
    <property type="evidence" value="ECO:0007669"/>
    <property type="project" value="UniProtKB-SubCell"/>
</dbReference>